<dbReference type="Gene3D" id="1.10.10.10">
    <property type="entry name" value="Winged helix-like DNA-binding domain superfamily/Winged helix DNA-binding domain"/>
    <property type="match status" value="1"/>
</dbReference>
<dbReference type="Proteomes" id="UP000249610">
    <property type="component" value="Unassembled WGS sequence"/>
</dbReference>
<dbReference type="RefSeq" id="WP_111610148.1">
    <property type="nucleotide sequence ID" value="NZ_QLLK01000002.1"/>
</dbReference>
<dbReference type="AlphaFoldDB" id="A0A327PNN0"/>
<accession>A0A327PNN0</accession>
<gene>
    <name evidence="1" type="ORF">LV83_00704</name>
</gene>
<comment type="caution">
    <text evidence="1">The sequence shown here is derived from an EMBL/GenBank/DDBJ whole genome shotgun (WGS) entry which is preliminary data.</text>
</comment>
<organism evidence="1 2">
    <name type="scientific">Algoriphagus yeomjeoni</name>
    <dbReference type="NCBI Taxonomy" id="291403"/>
    <lineage>
        <taxon>Bacteria</taxon>
        <taxon>Pseudomonadati</taxon>
        <taxon>Bacteroidota</taxon>
        <taxon>Cytophagia</taxon>
        <taxon>Cytophagales</taxon>
        <taxon>Cyclobacteriaceae</taxon>
        <taxon>Algoriphagus</taxon>
    </lineage>
</organism>
<keyword evidence="2" id="KW-1185">Reference proteome</keyword>
<evidence type="ECO:0008006" key="3">
    <source>
        <dbReference type="Google" id="ProtNLM"/>
    </source>
</evidence>
<dbReference type="OrthoDB" id="711646at2"/>
<proteinExistence type="predicted"/>
<reference evidence="1 2" key="1">
    <citation type="submission" date="2018-06" db="EMBL/GenBank/DDBJ databases">
        <title>Genomic Encyclopedia of Archaeal and Bacterial Type Strains, Phase II (KMG-II): from individual species to whole genera.</title>
        <authorList>
            <person name="Goeker M."/>
        </authorList>
    </citation>
    <scope>NUCLEOTIDE SEQUENCE [LARGE SCALE GENOMIC DNA]</scope>
    <source>
        <strain evidence="1 2">DSM 23446</strain>
    </source>
</reference>
<protein>
    <recommendedName>
        <fullName evidence="3">DUF3253 domain-containing protein</fullName>
    </recommendedName>
</protein>
<evidence type="ECO:0000313" key="1">
    <source>
        <dbReference type="EMBL" id="RAI93798.1"/>
    </source>
</evidence>
<sequence length="81" mass="9154">MEVLRTAILDKLQRNKGEIFSTAEVVMQMYPEDWELFLEEVNTTAIALQQEGLVAITSVEEATDFNFLKSKSLELSSPSKT</sequence>
<name>A0A327PNN0_9BACT</name>
<dbReference type="InterPro" id="IPR036388">
    <property type="entry name" value="WH-like_DNA-bd_sf"/>
</dbReference>
<dbReference type="EMBL" id="QLLK01000002">
    <property type="protein sequence ID" value="RAI93798.1"/>
    <property type="molecule type" value="Genomic_DNA"/>
</dbReference>
<evidence type="ECO:0000313" key="2">
    <source>
        <dbReference type="Proteomes" id="UP000249610"/>
    </source>
</evidence>